<comment type="similarity">
    <text evidence="2 6">Belongs to the class-I pyridoxal-phosphate-dependent aminotransferase family.</text>
</comment>
<dbReference type="PANTHER" id="PTHR46383">
    <property type="entry name" value="ASPARTATE AMINOTRANSFERASE"/>
    <property type="match status" value="1"/>
</dbReference>
<evidence type="ECO:0000256" key="5">
    <source>
        <dbReference type="ARBA" id="ARBA00022898"/>
    </source>
</evidence>
<dbReference type="SUPFAM" id="SSF53383">
    <property type="entry name" value="PLP-dependent transferases"/>
    <property type="match status" value="1"/>
</dbReference>
<dbReference type="Proteomes" id="UP000305100">
    <property type="component" value="Unassembled WGS sequence"/>
</dbReference>
<accession>A0A5R9CZ45</accession>
<dbReference type="Gene3D" id="3.40.640.10">
    <property type="entry name" value="Type I PLP-dependent aspartate aminotransferase-like (Major domain)"/>
    <property type="match status" value="1"/>
</dbReference>
<evidence type="ECO:0000313" key="8">
    <source>
        <dbReference type="EMBL" id="TLQ21074.1"/>
    </source>
</evidence>
<dbReference type="FunFam" id="3.40.640.10:FF:000033">
    <property type="entry name" value="Aspartate aminotransferase"/>
    <property type="match status" value="1"/>
</dbReference>
<dbReference type="AlphaFoldDB" id="A0A5R9CZ45"/>
<dbReference type="InterPro" id="IPR015424">
    <property type="entry name" value="PyrdxlP-dep_Trfase"/>
</dbReference>
<evidence type="ECO:0000256" key="6">
    <source>
        <dbReference type="RuleBase" id="RU000481"/>
    </source>
</evidence>
<evidence type="ECO:0000259" key="7">
    <source>
        <dbReference type="Pfam" id="PF00155"/>
    </source>
</evidence>
<gene>
    <name evidence="8" type="ORF">FEZ41_01520</name>
</gene>
<dbReference type="PRINTS" id="PR00753">
    <property type="entry name" value="ACCSYNTHASE"/>
</dbReference>
<dbReference type="GO" id="GO:0008483">
    <property type="term" value="F:transaminase activity"/>
    <property type="evidence" value="ECO:0007669"/>
    <property type="project" value="UniProtKB-KW"/>
</dbReference>
<comment type="caution">
    <text evidence="8">The sequence shown here is derived from an EMBL/GenBank/DDBJ whole genome shotgun (WGS) entry which is preliminary data.</text>
</comment>
<organism evidence="8 9">
    <name type="scientific">Lentilactobacillus parafarraginis</name>
    <dbReference type="NCBI Taxonomy" id="390842"/>
    <lineage>
        <taxon>Bacteria</taxon>
        <taxon>Bacillati</taxon>
        <taxon>Bacillota</taxon>
        <taxon>Bacilli</taxon>
        <taxon>Lactobacillales</taxon>
        <taxon>Lactobacillaceae</taxon>
        <taxon>Lentilactobacillus</taxon>
    </lineage>
</organism>
<evidence type="ECO:0000256" key="2">
    <source>
        <dbReference type="ARBA" id="ARBA00007441"/>
    </source>
</evidence>
<protein>
    <recommendedName>
        <fullName evidence="6">Aminotransferase</fullName>
        <ecNumber evidence="6">2.6.1.-</ecNumber>
    </recommendedName>
</protein>
<keyword evidence="5" id="KW-0663">Pyridoxal phosphate</keyword>
<feature type="domain" description="Aminotransferase class I/classII large" evidence="7">
    <location>
        <begin position="31"/>
        <end position="385"/>
    </location>
</feature>
<name>A0A5R9CZ45_9LACO</name>
<dbReference type="InterPro" id="IPR015422">
    <property type="entry name" value="PyrdxlP-dep_Trfase_small"/>
</dbReference>
<keyword evidence="3 6" id="KW-0032">Aminotransferase</keyword>
<dbReference type="InterPro" id="IPR050596">
    <property type="entry name" value="AspAT/PAT-like"/>
</dbReference>
<sequence>MKFSNRAMNVKPSATVGVSNKAKQMIRNGIDVINLGIGEPDFTTPKVITDAAIDAIQHGKTSFYTPASGLPELKTAIANRIRMDYGVSYQPQQISVANGAKMALYVLMQALVDQDDEVLLPQPSWVSYSQQVELAGGKPVLVATNDHFKITIDSLNEALTTKTTLLILNSPANPTGTVYSKDELQAIGRWAVDHGLLIISDDIYGKLIYNGQKFASLIQCGDEIAESTILVNGVSKAYSMTGWRIGYVAAAPQIISKVNAILSHSTGNPATVSQYAAIAAFKCDQTNVEQMRQAFETRLNTIYPLLQAVPGFHIEQKPQGAFYLFPNVEKAMTIVGVDTSLELVTLLLNEAHVAVVDGAAFGLPGYLRLSYATGLEDLKTAISRINTFMTQYVDKQVSGGIGIETN</sequence>
<keyword evidence="4 6" id="KW-0808">Transferase</keyword>
<dbReference type="InterPro" id="IPR015421">
    <property type="entry name" value="PyrdxlP-dep_Trfase_major"/>
</dbReference>
<dbReference type="EC" id="2.6.1.-" evidence="6"/>
<evidence type="ECO:0000256" key="3">
    <source>
        <dbReference type="ARBA" id="ARBA00022576"/>
    </source>
</evidence>
<dbReference type="CDD" id="cd00609">
    <property type="entry name" value="AAT_like"/>
    <property type="match status" value="1"/>
</dbReference>
<evidence type="ECO:0000256" key="4">
    <source>
        <dbReference type="ARBA" id="ARBA00022679"/>
    </source>
</evidence>
<reference evidence="8 9" key="1">
    <citation type="submission" date="2019-05" db="EMBL/GenBank/DDBJ databases">
        <title>The metagenome of a microbial culture collection derived from dairy environment covers the genomic content of the human microbiome.</title>
        <authorList>
            <person name="Roder T."/>
            <person name="Wuthrich D."/>
            <person name="Sattari Z."/>
            <person name="Von Ah U."/>
            <person name="Bar C."/>
            <person name="Ronchi F."/>
            <person name="Macpherson A.J."/>
            <person name="Ganal-Vonarburg S.C."/>
            <person name="Bruggmann R."/>
            <person name="Vergeres G."/>
        </authorList>
    </citation>
    <scope>NUCLEOTIDE SEQUENCE [LARGE SCALE GENOMIC DNA]</scope>
    <source>
        <strain evidence="8 9">FAM 1079</strain>
    </source>
</reference>
<dbReference type="InterPro" id="IPR004839">
    <property type="entry name" value="Aminotransferase_I/II_large"/>
</dbReference>
<dbReference type="Gene3D" id="3.90.1150.10">
    <property type="entry name" value="Aspartate Aminotransferase, domain 1"/>
    <property type="match status" value="1"/>
</dbReference>
<proteinExistence type="inferred from homology"/>
<dbReference type="Pfam" id="PF00155">
    <property type="entry name" value="Aminotran_1_2"/>
    <property type="match status" value="1"/>
</dbReference>
<dbReference type="RefSeq" id="WP_054734489.1">
    <property type="nucleotide sequence ID" value="NZ_VBSX01000002.1"/>
</dbReference>
<evidence type="ECO:0000313" key="9">
    <source>
        <dbReference type="Proteomes" id="UP000305100"/>
    </source>
</evidence>
<dbReference type="EMBL" id="VBSX01000002">
    <property type="protein sequence ID" value="TLQ21074.1"/>
    <property type="molecule type" value="Genomic_DNA"/>
</dbReference>
<dbReference type="PANTHER" id="PTHR46383:SF1">
    <property type="entry name" value="ASPARTATE AMINOTRANSFERASE"/>
    <property type="match status" value="1"/>
</dbReference>
<comment type="cofactor">
    <cofactor evidence="1 6">
        <name>pyridoxal 5'-phosphate</name>
        <dbReference type="ChEBI" id="CHEBI:597326"/>
    </cofactor>
</comment>
<dbReference type="GO" id="GO:0030170">
    <property type="term" value="F:pyridoxal phosphate binding"/>
    <property type="evidence" value="ECO:0007669"/>
    <property type="project" value="InterPro"/>
</dbReference>
<evidence type="ECO:0000256" key="1">
    <source>
        <dbReference type="ARBA" id="ARBA00001933"/>
    </source>
</evidence>
<dbReference type="InterPro" id="IPR004838">
    <property type="entry name" value="NHTrfase_class1_PyrdxlP-BS"/>
</dbReference>
<dbReference type="GO" id="GO:0006520">
    <property type="term" value="P:amino acid metabolic process"/>
    <property type="evidence" value="ECO:0007669"/>
    <property type="project" value="InterPro"/>
</dbReference>
<dbReference type="OrthoDB" id="9802328at2"/>
<dbReference type="PROSITE" id="PS00105">
    <property type="entry name" value="AA_TRANSFER_CLASS_1"/>
    <property type="match status" value="1"/>
</dbReference>